<feature type="repeat" description="TPR" evidence="1">
    <location>
        <begin position="535"/>
        <end position="568"/>
    </location>
</feature>
<accession>A0ABP3VFZ3</accession>
<dbReference type="SUPFAM" id="SSF48452">
    <property type="entry name" value="TPR-like"/>
    <property type="match status" value="4"/>
</dbReference>
<reference evidence="3" key="1">
    <citation type="journal article" date="2019" name="Int. J. Syst. Evol. Microbiol.">
        <title>The Global Catalogue of Microorganisms (GCM) 10K type strain sequencing project: providing services to taxonomists for standard genome sequencing and annotation.</title>
        <authorList>
            <consortium name="The Broad Institute Genomics Platform"/>
            <consortium name="The Broad Institute Genome Sequencing Center for Infectious Disease"/>
            <person name="Wu L."/>
            <person name="Ma J."/>
        </authorList>
    </citation>
    <scope>NUCLEOTIDE SEQUENCE [LARGE SCALE GENOMIC DNA]</scope>
    <source>
        <strain evidence="3">JCM 16231</strain>
    </source>
</reference>
<comment type="caution">
    <text evidence="2">The sequence shown here is derived from an EMBL/GenBank/DDBJ whole genome shotgun (WGS) entry which is preliminary data.</text>
</comment>
<dbReference type="SUPFAM" id="SSF81901">
    <property type="entry name" value="HCP-like"/>
    <property type="match status" value="1"/>
</dbReference>
<dbReference type="RefSeq" id="WP_224454029.1">
    <property type="nucleotide sequence ID" value="NZ_BAAAGG010000005.1"/>
</dbReference>
<gene>
    <name evidence="2" type="ORF">GCM10009433_15040</name>
</gene>
<feature type="repeat" description="TPR" evidence="1">
    <location>
        <begin position="276"/>
        <end position="309"/>
    </location>
</feature>
<dbReference type="Pfam" id="PF13432">
    <property type="entry name" value="TPR_16"/>
    <property type="match status" value="2"/>
</dbReference>
<dbReference type="InterPro" id="IPR011990">
    <property type="entry name" value="TPR-like_helical_dom_sf"/>
</dbReference>
<dbReference type="Pfam" id="PF12895">
    <property type="entry name" value="ANAPC3"/>
    <property type="match status" value="1"/>
</dbReference>
<evidence type="ECO:0000313" key="2">
    <source>
        <dbReference type="EMBL" id="GAA0758139.1"/>
    </source>
</evidence>
<sequence length="1003" mass="116629">MPKIFFSIIFIAFTSVYAQQSQQKVDVIGEYQEAINFFNQNQFEIAIKTFRRIYPDIESDQLKSNIDYFLAKSAIELGQPQADEMMEKFIKNNPTSLKTNKAYLEVGNYYFQNKDFNKANKWLSQVNTSSLSRDELKTYQFNYGYTNFRTKNYKKAQQLFDNVRNDKEYGAQAKYYIGFIAYEENEYESASELFDEARREGVKGNNISYFQSDMNFKLGNFEKAIELGLDQLKKSNARERSQLNKIIGESYFNLKQYPEAIQYLKEYRGDRGKWNNTDYYQLGYAYYETGDYESAIDEFSKILDGQDAVAQNAYYHLAKSYLKTDKKTQALNAFKNVTEMNFNDELKKDAYLNYAKLSYEIGNPYNSVPEVLQSYMEKYPDSGDLNGIGDLLIDSYLTSKNYEKAISMLEGSRDYNNKVAYQKVSYYYGIELFKDNQLREAKKYFNKSLSQRLGSEYTAKATYWKAEVDYALANYNEALVGYKEFKGMSTAKNLPEYYSIDYNIAYSYFKTKSYRLSTSFFENFIKVERPSQRLHDAHVRLGDAHFALGEYWPAMESYNNAIAMTEYKSDYAFFQKAYSYGFVDRNEQKIQNLNLFVENYPSSIYVDDALYELGNTYVAEQKDELAIKAYQRILSNYSMSLYYPQALSKQALIYYNQESYNEALGKFKQLVKEFPNSQEALQAVQTVRLIYIDLGEIDQYASWVNTLDFVEVADSDIEEATYESAENKFLDNDTQKAISGFKTYLKEFPNGKNSLRANFYLAQLLYNEENFQESLPYYKAVVNSRSSEFTEESLRRLSQVYLSNENYDEAIESLSRLETEASFSQNILFAQSNLMKAYYEIENYDRALIYAELILSKDVKDEEILSDAKLFIARSSLKVGDEKRAESAYQDVSEIATGKLKAEALYYDAYFKNKSGDYKASTEVVQDLTKNYSRYRDFGVKGLLLMAKNFNALGDNYNATYILENIIKNFESFPEAISEAQQLLKSIKAEASETNSSVEIDQN</sequence>
<evidence type="ECO:0000313" key="3">
    <source>
        <dbReference type="Proteomes" id="UP001500185"/>
    </source>
</evidence>
<dbReference type="PANTHER" id="PTHR12558">
    <property type="entry name" value="CELL DIVISION CYCLE 16,23,27"/>
    <property type="match status" value="1"/>
</dbReference>
<dbReference type="PANTHER" id="PTHR12558:SF44">
    <property type="entry name" value="TETRATRICOPEPTIDE REPEAT-CONTAINING PROTEIN"/>
    <property type="match status" value="1"/>
</dbReference>
<dbReference type="Gene3D" id="1.25.40.10">
    <property type="entry name" value="Tetratricopeptide repeat domain"/>
    <property type="match status" value="8"/>
</dbReference>
<dbReference type="InterPro" id="IPR019734">
    <property type="entry name" value="TPR_rpt"/>
</dbReference>
<dbReference type="PROSITE" id="PS50005">
    <property type="entry name" value="TPR"/>
    <property type="match status" value="4"/>
</dbReference>
<name>A0ABP3VFZ3_9FLAO</name>
<keyword evidence="3" id="KW-1185">Reference proteome</keyword>
<protein>
    <submittedName>
        <fullName evidence="2">Tetratricopeptide repeat protein</fullName>
    </submittedName>
</protein>
<feature type="repeat" description="TPR" evidence="1">
    <location>
        <begin position="311"/>
        <end position="344"/>
    </location>
</feature>
<dbReference type="SMART" id="SM00028">
    <property type="entry name" value="TPR"/>
    <property type="match status" value="10"/>
</dbReference>
<keyword evidence="1" id="KW-0802">TPR repeat</keyword>
<dbReference type="Proteomes" id="UP001500185">
    <property type="component" value="Unassembled WGS sequence"/>
</dbReference>
<evidence type="ECO:0000256" key="1">
    <source>
        <dbReference type="PROSITE-ProRule" id="PRU00339"/>
    </source>
</evidence>
<organism evidence="2 3">
    <name type="scientific">Psychroflexus lacisalsi</name>
    <dbReference type="NCBI Taxonomy" id="503928"/>
    <lineage>
        <taxon>Bacteria</taxon>
        <taxon>Pseudomonadati</taxon>
        <taxon>Bacteroidota</taxon>
        <taxon>Flavobacteriia</taxon>
        <taxon>Flavobacteriales</taxon>
        <taxon>Flavobacteriaceae</taxon>
        <taxon>Psychroflexus</taxon>
    </lineage>
</organism>
<dbReference type="Pfam" id="PF13174">
    <property type="entry name" value="TPR_6"/>
    <property type="match status" value="2"/>
</dbReference>
<feature type="repeat" description="TPR" evidence="1">
    <location>
        <begin position="644"/>
        <end position="677"/>
    </location>
</feature>
<proteinExistence type="predicted"/>
<dbReference type="EMBL" id="BAAAGG010000005">
    <property type="protein sequence ID" value="GAA0758139.1"/>
    <property type="molecule type" value="Genomic_DNA"/>
</dbReference>